<proteinExistence type="inferred from homology"/>
<accession>A0AA87NKJ6</accession>
<evidence type="ECO:0000313" key="10">
    <source>
        <dbReference type="Proteomes" id="UP000014634"/>
    </source>
</evidence>
<name>A0AA87NKJ6_TREMD</name>
<dbReference type="EMBL" id="ATFE01000014">
    <property type="protein sequence ID" value="EPF27949.1"/>
    <property type="molecule type" value="Genomic_DNA"/>
</dbReference>
<keyword evidence="5 7" id="KW-0472">Membrane</keyword>
<feature type="transmembrane region" description="Helical" evidence="7">
    <location>
        <begin position="426"/>
        <end position="451"/>
    </location>
</feature>
<keyword evidence="4 7" id="KW-1133">Transmembrane helix</keyword>
<dbReference type="AlphaFoldDB" id="A0AA87NKJ6"/>
<evidence type="ECO:0000313" key="9">
    <source>
        <dbReference type="EMBL" id="EPF27949.1"/>
    </source>
</evidence>
<organism evidence="9 10">
    <name type="scientific">Treponema medium ATCC 700293</name>
    <dbReference type="NCBI Taxonomy" id="1125700"/>
    <lineage>
        <taxon>Bacteria</taxon>
        <taxon>Pseudomonadati</taxon>
        <taxon>Spirochaetota</taxon>
        <taxon>Spirochaetia</taxon>
        <taxon>Spirochaetales</taxon>
        <taxon>Treponemataceae</taxon>
        <taxon>Treponema</taxon>
    </lineage>
</organism>
<feature type="transmembrane region" description="Helical" evidence="7">
    <location>
        <begin position="471"/>
        <end position="494"/>
    </location>
</feature>
<sequence>MNKTIFKLALKNLFSHKTKTLIIMILIGLGSFLVVLGLGVLNFAEQQTKNVCESDFCGDIFITGKPADKDVYVTLAGAFKKVNTGSLPSMPYLSKLEKIEAKLHDMPETAVYTRGIVTGYGMLKPADLSDTWEPKGENFSYMPYAVTLGIEPSSYKKTFETIKLYEGEFPDSDSAEFIMLPEKIKEKYEKYYERELHVGDEVVVMSFGEKAKLRKVRVSGFFTFAHPDTAVQSILYADINSARMLAGVTMGARTVTEIPKNIDLSLSEKSEDELFSEDTVGITEQAERVTEKRQTAADVEGILGSTELRNQLNMADTDAWHFTAVKLKDSRKTAQTIADLNKWFEEEGLLAQALPWDKAMSQFAAAIKITQVLMIVVLVLLAVVVLVVIMNTLVVSIMERTAEIGMMRAIGAKKSFVRRLFYTESFLLSFIGAACGIVLAVIAGLIFNALGIRFSNDTVATLFGGYKLQTAVSFTTIVSTLNAMLAAGLIANWYPVRMALKISPLEALNK</sequence>
<evidence type="ECO:0000256" key="2">
    <source>
        <dbReference type="ARBA" id="ARBA00022475"/>
    </source>
</evidence>
<dbReference type="GO" id="GO:0005886">
    <property type="term" value="C:plasma membrane"/>
    <property type="evidence" value="ECO:0007669"/>
    <property type="project" value="UniProtKB-SubCell"/>
</dbReference>
<dbReference type="InterPro" id="IPR003838">
    <property type="entry name" value="ABC3_permease_C"/>
</dbReference>
<dbReference type="PANTHER" id="PTHR30572:SF4">
    <property type="entry name" value="ABC TRANSPORTER PERMEASE YTRF"/>
    <property type="match status" value="1"/>
</dbReference>
<keyword evidence="3 7" id="KW-0812">Transmembrane</keyword>
<dbReference type="InterPro" id="IPR050250">
    <property type="entry name" value="Macrolide_Exporter_MacB"/>
</dbReference>
<evidence type="ECO:0000259" key="8">
    <source>
        <dbReference type="Pfam" id="PF02687"/>
    </source>
</evidence>
<dbReference type="Pfam" id="PF02687">
    <property type="entry name" value="FtsX"/>
    <property type="match status" value="1"/>
</dbReference>
<evidence type="ECO:0000256" key="4">
    <source>
        <dbReference type="ARBA" id="ARBA00022989"/>
    </source>
</evidence>
<feature type="transmembrane region" description="Helical" evidence="7">
    <location>
        <begin position="21"/>
        <end position="44"/>
    </location>
</feature>
<feature type="transmembrane region" description="Helical" evidence="7">
    <location>
        <begin position="372"/>
        <end position="398"/>
    </location>
</feature>
<protein>
    <recommendedName>
        <fullName evidence="8">ABC3 transporter permease C-terminal domain-containing protein</fullName>
    </recommendedName>
</protein>
<dbReference type="PANTHER" id="PTHR30572">
    <property type="entry name" value="MEMBRANE COMPONENT OF TRANSPORTER-RELATED"/>
    <property type="match status" value="1"/>
</dbReference>
<gene>
    <name evidence="9" type="ORF">HMPREF9195_02080</name>
</gene>
<dbReference type="GO" id="GO:0022857">
    <property type="term" value="F:transmembrane transporter activity"/>
    <property type="evidence" value="ECO:0007669"/>
    <property type="project" value="TreeGrafter"/>
</dbReference>
<comment type="similarity">
    <text evidence="6">Belongs to the ABC-4 integral membrane protein family.</text>
</comment>
<keyword evidence="2" id="KW-1003">Cell membrane</keyword>
<reference evidence="9 10" key="1">
    <citation type="submission" date="2013-04" db="EMBL/GenBank/DDBJ databases">
        <title>The Genome Sequence of Treponema medium ATCC 700293.</title>
        <authorList>
            <consortium name="The Broad Institute Genomics Platform"/>
            <person name="Earl A."/>
            <person name="Ward D."/>
            <person name="Feldgarden M."/>
            <person name="Gevers D."/>
            <person name="Leonetti C."/>
            <person name="Blanton J.M."/>
            <person name="Dewhirst F.E."/>
            <person name="Izard J."/>
            <person name="Walker B."/>
            <person name="Young S."/>
            <person name="Zeng Q."/>
            <person name="Gargeya S."/>
            <person name="Fitzgerald M."/>
            <person name="Haas B."/>
            <person name="Abouelleil A."/>
            <person name="Allen A.W."/>
            <person name="Alvarado L."/>
            <person name="Arachchi H.M."/>
            <person name="Berlin A.M."/>
            <person name="Chapman S.B."/>
            <person name="Gainer-Dewar J."/>
            <person name="Goldberg J."/>
            <person name="Griggs A."/>
            <person name="Gujja S."/>
            <person name="Hansen M."/>
            <person name="Howarth C."/>
            <person name="Imamovic A."/>
            <person name="Ireland A."/>
            <person name="Larimer J."/>
            <person name="McCowan C."/>
            <person name="Murphy C."/>
            <person name="Pearson M."/>
            <person name="Poon T.W."/>
            <person name="Priest M."/>
            <person name="Roberts A."/>
            <person name="Saif S."/>
            <person name="Shea T."/>
            <person name="Sisk P."/>
            <person name="Sykes S."/>
            <person name="Wortman J."/>
            <person name="Nusbaum C."/>
            <person name="Birren B."/>
        </authorList>
    </citation>
    <scope>NUCLEOTIDE SEQUENCE [LARGE SCALE GENOMIC DNA]</scope>
    <source>
        <strain evidence="9 10">ATCC 700293</strain>
    </source>
</reference>
<evidence type="ECO:0000256" key="7">
    <source>
        <dbReference type="SAM" id="Phobius"/>
    </source>
</evidence>
<evidence type="ECO:0000256" key="5">
    <source>
        <dbReference type="ARBA" id="ARBA00023136"/>
    </source>
</evidence>
<evidence type="ECO:0000256" key="1">
    <source>
        <dbReference type="ARBA" id="ARBA00004651"/>
    </source>
</evidence>
<feature type="domain" description="ABC3 transporter permease C-terminal" evidence="8">
    <location>
        <begin position="375"/>
        <end position="504"/>
    </location>
</feature>
<evidence type="ECO:0000256" key="3">
    <source>
        <dbReference type="ARBA" id="ARBA00022692"/>
    </source>
</evidence>
<evidence type="ECO:0000256" key="6">
    <source>
        <dbReference type="ARBA" id="ARBA00038076"/>
    </source>
</evidence>
<comment type="subcellular location">
    <subcellularLocation>
        <location evidence="1">Cell membrane</location>
        <topology evidence="1">Multi-pass membrane protein</topology>
    </subcellularLocation>
</comment>
<comment type="caution">
    <text evidence="9">The sequence shown here is derived from an EMBL/GenBank/DDBJ whole genome shotgun (WGS) entry which is preliminary data.</text>
</comment>
<dbReference type="Proteomes" id="UP000014634">
    <property type="component" value="Unassembled WGS sequence"/>
</dbReference>
<dbReference type="RefSeq" id="WP_016524008.1">
    <property type="nucleotide sequence ID" value="NZ_KE332517.1"/>
</dbReference>